<dbReference type="KEGG" id="btho:Btheta7330_00541"/>
<evidence type="ECO:0000313" key="6">
    <source>
        <dbReference type="EMBL" id="MBS5409755.1"/>
    </source>
</evidence>
<evidence type="ECO:0000313" key="11">
    <source>
        <dbReference type="EMBL" id="UYU72861.1"/>
    </source>
</evidence>
<feature type="chain" id="PRO_5002966601" evidence="1">
    <location>
        <begin position="20"/>
        <end position="214"/>
    </location>
</feature>
<reference evidence="14 15" key="2">
    <citation type="journal article" date="2019" name="Nat. Med.">
        <title>A library of human gut bacterial isolates paired with longitudinal multiomics data enables mechanistic microbiome research.</title>
        <authorList>
            <person name="Poyet M."/>
            <person name="Groussin M."/>
            <person name="Gibbons S.M."/>
            <person name="Avila-Pacheco J."/>
            <person name="Jiang X."/>
            <person name="Kearney S.M."/>
            <person name="Perrotta A.R."/>
            <person name="Berdy B."/>
            <person name="Zhao S."/>
            <person name="Lieberman T.D."/>
            <person name="Swanson P.K."/>
            <person name="Smith M."/>
            <person name="Roesemann S."/>
            <person name="Alexander J.E."/>
            <person name="Rich S.A."/>
            <person name="Livny J."/>
            <person name="Vlamakis H."/>
            <person name="Clish C."/>
            <person name="Bullock K."/>
            <person name="Deik A."/>
            <person name="Scott J."/>
            <person name="Pierce K.A."/>
            <person name="Xavier R.J."/>
            <person name="Alm E.J."/>
        </authorList>
    </citation>
    <scope>NUCLEOTIDE SEQUENCE [LARGE SCALE GENOMIC DNA]</scope>
    <source>
        <strain evidence="4 14">BIOML-A160</strain>
        <strain evidence="5 16">BIOML-A165</strain>
        <strain evidence="3 15">BIOML-A188</strain>
    </source>
</reference>
<dbReference type="EMBL" id="WCSB01000001">
    <property type="protein sequence ID" value="KAB4455728.1"/>
    <property type="molecule type" value="Genomic_DNA"/>
</dbReference>
<evidence type="ECO:0000313" key="18">
    <source>
        <dbReference type="Proteomes" id="UP001156218"/>
    </source>
</evidence>
<dbReference type="Proteomes" id="UP001156218">
    <property type="component" value="Chromosome"/>
</dbReference>
<dbReference type="EMBL" id="WCSY01000034">
    <property type="protein sequence ID" value="KAB4305768.1"/>
    <property type="molecule type" value="Genomic_DNA"/>
</dbReference>
<evidence type="ECO:0000313" key="5">
    <source>
        <dbReference type="EMBL" id="KAB4455728.1"/>
    </source>
</evidence>
<dbReference type="EMBL" id="CP083681">
    <property type="protein sequence ID" value="UYU72861.1"/>
    <property type="molecule type" value="Genomic_DNA"/>
</dbReference>
<reference evidence="7" key="6">
    <citation type="submission" date="2022-10" db="EMBL/GenBank/DDBJ databases">
        <title>Human gut microbiome strain richness.</title>
        <authorList>
            <person name="Chen-Liaw A."/>
        </authorList>
    </citation>
    <scope>NUCLEOTIDE SEQUENCE</scope>
    <source>
        <strain evidence="7">1001283st1_A3_1001283B150304_161114</strain>
    </source>
</reference>
<gene>
    <name evidence="2" type="ORF">BatF92_04360</name>
    <name evidence="9" type="ORF">DW011_22705</name>
    <name evidence="8" type="ORF">DW780_20715</name>
    <name evidence="4" type="ORF">GAN75_16260</name>
    <name evidence="5" type="ORF">GAN93_01745</name>
    <name evidence="3" type="ORF">GAO51_25245</name>
    <name evidence="6" type="ORF">KHY35_03415</name>
    <name evidence="11" type="ORF">KQP59_07095</name>
    <name evidence="10" type="ORF">KQP68_23110</name>
    <name evidence="7" type="ORF">PO127_17440</name>
</gene>
<protein>
    <submittedName>
        <fullName evidence="3">DUF4827 domain-containing protein</fullName>
    </submittedName>
</protein>
<dbReference type="GO" id="GO:0003755">
    <property type="term" value="F:peptidyl-prolyl cis-trans isomerase activity"/>
    <property type="evidence" value="ECO:0007669"/>
    <property type="project" value="InterPro"/>
</dbReference>
<dbReference type="EMBL" id="JAGZEE010000003">
    <property type="protein sequence ID" value="MBS5409755.1"/>
    <property type="molecule type" value="Genomic_DNA"/>
</dbReference>
<reference evidence="6" key="4">
    <citation type="submission" date="2021-02" db="EMBL/GenBank/DDBJ databases">
        <title>Infant gut strain persistence is associated with maternal origin, phylogeny, and functional potential including surface adhesion and iron acquisition.</title>
        <authorList>
            <person name="Lou Y.C."/>
        </authorList>
    </citation>
    <scope>NUCLEOTIDE SEQUENCE</scope>
    <source>
        <strain evidence="6">L3_082_243G1_dasL3_082_243G1_maxbin2.maxbin.015s ta_sub</strain>
    </source>
</reference>
<dbReference type="EMBL" id="QSJP01000022">
    <property type="protein sequence ID" value="RHD83565.1"/>
    <property type="molecule type" value="Genomic_DNA"/>
</dbReference>
<dbReference type="Proteomes" id="UP000782901">
    <property type="component" value="Unassembled WGS sequence"/>
</dbReference>
<evidence type="ECO:0000313" key="13">
    <source>
        <dbReference type="Proteomes" id="UP000284785"/>
    </source>
</evidence>
<dbReference type="Gene3D" id="3.10.50.40">
    <property type="match status" value="1"/>
</dbReference>
<dbReference type="InterPro" id="IPR032252">
    <property type="entry name" value="DUF4827"/>
</dbReference>
<keyword evidence="1" id="KW-0732">Signal</keyword>
<evidence type="ECO:0000313" key="2">
    <source>
        <dbReference type="EMBL" id="BCA48494.1"/>
    </source>
</evidence>
<evidence type="ECO:0000313" key="7">
    <source>
        <dbReference type="EMBL" id="MDC2237525.1"/>
    </source>
</evidence>
<proteinExistence type="predicted"/>
<dbReference type="Proteomes" id="UP000436825">
    <property type="component" value="Unassembled WGS sequence"/>
</dbReference>
<dbReference type="EMBL" id="AP022660">
    <property type="protein sequence ID" value="BCA48494.1"/>
    <property type="molecule type" value="Genomic_DNA"/>
</dbReference>
<dbReference type="EMBL" id="CP083680">
    <property type="protein sequence ID" value="UYU66409.1"/>
    <property type="molecule type" value="Genomic_DNA"/>
</dbReference>
<dbReference type="Pfam" id="PF16109">
    <property type="entry name" value="DUF4827"/>
    <property type="match status" value="1"/>
</dbReference>
<feature type="signal peptide" evidence="1">
    <location>
        <begin position="1"/>
        <end position="19"/>
    </location>
</feature>
<organism evidence="3 15">
    <name type="scientific">Bacteroides thetaiotaomicron</name>
    <dbReference type="NCBI Taxonomy" id="818"/>
    <lineage>
        <taxon>Bacteria</taxon>
        <taxon>Pseudomonadati</taxon>
        <taxon>Bacteroidota</taxon>
        <taxon>Bacteroidia</taxon>
        <taxon>Bacteroidales</taxon>
        <taxon>Bacteroidaceae</taxon>
        <taxon>Bacteroides</taxon>
    </lineage>
</organism>
<dbReference type="RefSeq" id="WP_008760869.1">
    <property type="nucleotide sequence ID" value="NZ_AP022660.1"/>
</dbReference>
<dbReference type="EMBL" id="WCRW01000011">
    <property type="protein sequence ID" value="KAB4454425.1"/>
    <property type="molecule type" value="Genomic_DNA"/>
</dbReference>
<evidence type="ECO:0000256" key="1">
    <source>
        <dbReference type="SAM" id="SignalP"/>
    </source>
</evidence>
<dbReference type="EMBL" id="QROV01000037">
    <property type="protein sequence ID" value="RHL53417.1"/>
    <property type="molecule type" value="Genomic_DNA"/>
</dbReference>
<evidence type="ECO:0000313" key="15">
    <source>
        <dbReference type="Proteomes" id="UP000440614"/>
    </source>
</evidence>
<sequence length="214" mass="24748">MKKLVFLFLSLLAAGGIFQACDDSKTYAEMLEDEKNAVNKFIKDKRIQIISQDEFEKNDTVTDLIRNEYVALSDGVYMQIVDRGSAENKTDTFANNNEICVRYIEEDIMTRDTTCFNVFLEEWGDANQLYTNPAVFRYVAEGSYVYGTFIQMDYYWASYYQSTAVPAGWLLALPFVRNYAHVRLIVPSKVGHSSAQQYVNPYYYDIWTFSKALN</sequence>
<evidence type="ECO:0000313" key="10">
    <source>
        <dbReference type="EMBL" id="UYU66409.1"/>
    </source>
</evidence>
<accession>C6ILU9</accession>
<dbReference type="Proteomes" id="UP000460317">
    <property type="component" value="Unassembled WGS sequence"/>
</dbReference>
<evidence type="ECO:0000313" key="4">
    <source>
        <dbReference type="EMBL" id="KAB4454425.1"/>
    </source>
</evidence>
<dbReference type="PROSITE" id="PS51257">
    <property type="entry name" value="PROKAR_LIPOPROTEIN"/>
    <property type="match status" value="1"/>
</dbReference>
<reference evidence="10 18" key="5">
    <citation type="submission" date="2021-06" db="EMBL/GenBank/DDBJ databases">
        <title>Interrogation of the integrated mobile genetic elements in gut-associated Bacteroides with a consensus prediction approach.</title>
        <authorList>
            <person name="Campbell D.E."/>
            <person name="Leigh J.R."/>
            <person name="Kim T."/>
            <person name="England W."/>
            <person name="Whitaker R.J."/>
            <person name="Degnan P.H."/>
        </authorList>
    </citation>
    <scope>NUCLEOTIDE SEQUENCE</scope>
    <source>
        <strain evidence="11">VPI-BTDOT2</strain>
        <strain evidence="10 18">WAL8669</strain>
    </source>
</reference>
<dbReference type="InterPro" id="IPR046357">
    <property type="entry name" value="PPIase_dom_sf"/>
</dbReference>
<evidence type="ECO:0000313" key="3">
    <source>
        <dbReference type="EMBL" id="KAB4305768.1"/>
    </source>
</evidence>
<dbReference type="Proteomes" id="UP001217776">
    <property type="component" value="Unassembled WGS sequence"/>
</dbReference>
<dbReference type="EMBL" id="JAQNVG010000031">
    <property type="protein sequence ID" value="MDC2237525.1"/>
    <property type="molecule type" value="Genomic_DNA"/>
</dbReference>
<accession>A0A0P0F5T1</accession>
<reference evidence="12 13" key="1">
    <citation type="submission" date="2018-08" db="EMBL/GenBank/DDBJ databases">
        <title>A genome reference for cultivated species of the human gut microbiota.</title>
        <authorList>
            <person name="Zou Y."/>
            <person name="Xue W."/>
            <person name="Luo G."/>
        </authorList>
    </citation>
    <scope>NUCLEOTIDE SEQUENCE [LARGE SCALE GENOMIC DNA]</scope>
    <source>
        <strain evidence="9 12">AF37-12</strain>
        <strain evidence="8 13">AM30-26</strain>
    </source>
</reference>
<dbReference type="Proteomes" id="UP000284785">
    <property type="component" value="Unassembled WGS sequence"/>
</dbReference>
<dbReference type="Proteomes" id="UP000283616">
    <property type="component" value="Unassembled WGS sequence"/>
</dbReference>
<reference evidence="2 17" key="3">
    <citation type="submission" date="2020-02" db="EMBL/GenBank/DDBJ databases">
        <title>Whole-genome sequencing and comparative analysis of the genomes of Bacteroides thetaiotaomicron and Escherichia coli isolated from a healthy resident in Vietnam.</title>
        <authorList>
            <person name="Mohsin M."/>
            <person name="Tanaka K."/>
            <person name="Kawahara R."/>
            <person name="Kondo S."/>
            <person name="Noguchi H."/>
            <person name="Motooka D."/>
            <person name="Nakamura S."/>
            <person name="Khong D.T."/>
            <person name="Nguyen T.N."/>
            <person name="Tran H.T."/>
            <person name="Yamamoto Y."/>
        </authorList>
    </citation>
    <scope>NUCLEOTIDE SEQUENCE [LARGE SCALE GENOMIC DNA]</scope>
    <source>
        <strain evidence="2 17">F9-2</strain>
    </source>
</reference>
<dbReference type="AlphaFoldDB" id="A0A0P0F5T1"/>
<name>A0A0P0F5T1_BACT4</name>
<dbReference type="Proteomes" id="UP001156216">
    <property type="component" value="Chromosome"/>
</dbReference>
<evidence type="ECO:0000313" key="12">
    <source>
        <dbReference type="Proteomes" id="UP000283616"/>
    </source>
</evidence>
<evidence type="ECO:0000313" key="14">
    <source>
        <dbReference type="Proteomes" id="UP000436825"/>
    </source>
</evidence>
<dbReference type="Proteomes" id="UP000500882">
    <property type="component" value="Chromosome"/>
</dbReference>
<evidence type="ECO:0000313" key="17">
    <source>
        <dbReference type="Proteomes" id="UP000500882"/>
    </source>
</evidence>
<dbReference type="Proteomes" id="UP000440614">
    <property type="component" value="Unassembled WGS sequence"/>
</dbReference>
<evidence type="ECO:0000313" key="8">
    <source>
        <dbReference type="EMBL" id="RHD83565.1"/>
    </source>
</evidence>
<evidence type="ECO:0000313" key="9">
    <source>
        <dbReference type="EMBL" id="RHL53417.1"/>
    </source>
</evidence>
<evidence type="ECO:0000313" key="16">
    <source>
        <dbReference type="Proteomes" id="UP000460317"/>
    </source>
</evidence>